<comment type="caution">
    <text evidence="4">The sequence shown here is derived from an EMBL/GenBank/DDBJ whole genome shotgun (WGS) entry which is preliminary data.</text>
</comment>
<feature type="transmembrane region" description="Helical" evidence="2">
    <location>
        <begin position="119"/>
        <end position="138"/>
    </location>
</feature>
<dbReference type="InterPro" id="IPR050400">
    <property type="entry name" value="Bact_Cytoskel_RodZ"/>
</dbReference>
<dbReference type="RefSeq" id="WP_149600277.1">
    <property type="nucleotide sequence ID" value="NZ_VTUU01000004.1"/>
</dbReference>
<accession>A0A5B0VIR5</accession>
<sequence length="333" mass="36004">MANEDVTQPVNDNPVGLRLKKARESRGLDVNDIANVQHLRPAVIQAIEAGDYGKIDSELFLKGYVRAYAVHVGLDADRLIADLDQELEPMREQRKQEFEASPLVDIERRRSRKRRAAKAVFLLAIIGLVAWVVVHFLLPAQQTVAPDSQEPGEVIEESAPASDAEAPGPSVPESVVEDVSVEEPVPDSEAVSDAEPVAEDVASESVEEPSVETVAAEVEVPVQSEEGVVEVLESDQPESVSEPSVQAIAADNTGRLQISFVRDCWVRISDSNGNRLVSSLQRAGDNLDVVGDLPLTVVIGAVDAVSTISFQGEPLEMGDYPVVNNRSEFTLTI</sequence>
<protein>
    <submittedName>
        <fullName evidence="4">Helix-turn-helix domain-containing protein</fullName>
    </submittedName>
</protein>
<dbReference type="InterPro" id="IPR010982">
    <property type="entry name" value="Lambda_DNA-bd_dom_sf"/>
</dbReference>
<proteinExistence type="predicted"/>
<keyword evidence="2" id="KW-0812">Transmembrane</keyword>
<name>A0A5B0VIR5_9GAMM</name>
<evidence type="ECO:0000313" key="4">
    <source>
        <dbReference type="EMBL" id="KAA1173881.1"/>
    </source>
</evidence>
<feature type="compositionally biased region" description="Low complexity" evidence="1">
    <location>
        <begin position="157"/>
        <end position="174"/>
    </location>
</feature>
<dbReference type="EMBL" id="VTUU01000004">
    <property type="protein sequence ID" value="KAA1173881.1"/>
    <property type="molecule type" value="Genomic_DNA"/>
</dbReference>
<dbReference type="PANTHER" id="PTHR34475:SF1">
    <property type="entry name" value="CYTOSKELETON PROTEIN RODZ"/>
    <property type="match status" value="1"/>
</dbReference>
<keyword evidence="5" id="KW-1185">Reference proteome</keyword>
<dbReference type="InterPro" id="IPR025194">
    <property type="entry name" value="RodZ-like_C"/>
</dbReference>
<reference evidence="4 5" key="1">
    <citation type="submission" date="2019-08" db="EMBL/GenBank/DDBJ databases">
        <title>Marinobacter ZYF650 sp. nov., a marine bacterium isolated from seawater of the Mariana trench.</title>
        <authorList>
            <person name="Ahmad W."/>
        </authorList>
    </citation>
    <scope>NUCLEOTIDE SEQUENCE [LARGE SCALE GENOMIC DNA]</scope>
    <source>
        <strain evidence="4 5">ZYF650</strain>
    </source>
</reference>
<evidence type="ECO:0000313" key="5">
    <source>
        <dbReference type="Proteomes" id="UP000323161"/>
    </source>
</evidence>
<keyword evidence="2" id="KW-1133">Transmembrane helix</keyword>
<evidence type="ECO:0000256" key="2">
    <source>
        <dbReference type="SAM" id="Phobius"/>
    </source>
</evidence>
<gene>
    <name evidence="4" type="ORF">FWJ25_10725</name>
</gene>
<feature type="domain" description="Cytoskeleton protein RodZ-like C-terminal" evidence="3">
    <location>
        <begin position="257"/>
        <end position="329"/>
    </location>
</feature>
<dbReference type="Pfam" id="PF13464">
    <property type="entry name" value="RodZ_C"/>
    <property type="match status" value="1"/>
</dbReference>
<dbReference type="GO" id="GO:0003677">
    <property type="term" value="F:DNA binding"/>
    <property type="evidence" value="ECO:0007669"/>
    <property type="project" value="InterPro"/>
</dbReference>
<dbReference type="Pfam" id="PF13413">
    <property type="entry name" value="HTH_25"/>
    <property type="match status" value="1"/>
</dbReference>
<feature type="compositionally biased region" description="Acidic residues" evidence="1">
    <location>
        <begin position="175"/>
        <end position="210"/>
    </location>
</feature>
<organism evidence="4 5">
    <name type="scientific">Marinobacter salinexigens</name>
    <dbReference type="NCBI Taxonomy" id="2919747"/>
    <lineage>
        <taxon>Bacteria</taxon>
        <taxon>Pseudomonadati</taxon>
        <taxon>Pseudomonadota</taxon>
        <taxon>Gammaproteobacteria</taxon>
        <taxon>Pseudomonadales</taxon>
        <taxon>Marinobacteraceae</taxon>
        <taxon>Marinobacter</taxon>
    </lineage>
</organism>
<dbReference type="SUPFAM" id="SSF47413">
    <property type="entry name" value="lambda repressor-like DNA-binding domains"/>
    <property type="match status" value="1"/>
</dbReference>
<evidence type="ECO:0000256" key="1">
    <source>
        <dbReference type="SAM" id="MobiDB-lite"/>
    </source>
</evidence>
<dbReference type="InterPro" id="IPR001387">
    <property type="entry name" value="Cro/C1-type_HTH"/>
</dbReference>
<feature type="region of interest" description="Disordered" evidence="1">
    <location>
        <begin position="145"/>
        <end position="210"/>
    </location>
</feature>
<dbReference type="Proteomes" id="UP000323161">
    <property type="component" value="Unassembled WGS sequence"/>
</dbReference>
<keyword evidence="2" id="KW-0472">Membrane</keyword>
<dbReference type="AlphaFoldDB" id="A0A5B0VIR5"/>
<dbReference type="PANTHER" id="PTHR34475">
    <property type="match status" value="1"/>
</dbReference>
<dbReference type="Gene3D" id="1.10.260.40">
    <property type="entry name" value="lambda repressor-like DNA-binding domains"/>
    <property type="match status" value="1"/>
</dbReference>
<evidence type="ECO:0000259" key="3">
    <source>
        <dbReference type="Pfam" id="PF13464"/>
    </source>
</evidence>
<dbReference type="CDD" id="cd00093">
    <property type="entry name" value="HTH_XRE"/>
    <property type="match status" value="1"/>
</dbReference>